<evidence type="ECO:0000259" key="2">
    <source>
        <dbReference type="Pfam" id="PF13205"/>
    </source>
</evidence>
<dbReference type="KEGG" id="add:HUW48_21680"/>
<feature type="domain" description="SbsA Ig-like" evidence="2">
    <location>
        <begin position="184"/>
        <end position="293"/>
    </location>
</feature>
<evidence type="ECO:0000256" key="1">
    <source>
        <dbReference type="ARBA" id="ARBA00022729"/>
    </source>
</evidence>
<keyword evidence="1" id="KW-0732">Signal</keyword>
<proteinExistence type="predicted"/>
<dbReference type="PANTHER" id="PTHR19328:SF75">
    <property type="entry name" value="ALDOSE SUGAR DEHYDROGENASE YLII"/>
    <property type="match status" value="1"/>
</dbReference>
<organism evidence="3 4">
    <name type="scientific">Adhaeribacter radiodurans</name>
    <dbReference type="NCBI Taxonomy" id="2745197"/>
    <lineage>
        <taxon>Bacteria</taxon>
        <taxon>Pseudomonadati</taxon>
        <taxon>Bacteroidota</taxon>
        <taxon>Cytophagia</taxon>
        <taxon>Cytophagales</taxon>
        <taxon>Hymenobacteraceae</taxon>
        <taxon>Adhaeribacter</taxon>
    </lineage>
</organism>
<dbReference type="AlphaFoldDB" id="A0A7L7LCA0"/>
<protein>
    <submittedName>
        <fullName evidence="3">Ig-like domain-containing protein</fullName>
    </submittedName>
</protein>
<dbReference type="Proteomes" id="UP000514509">
    <property type="component" value="Chromosome"/>
</dbReference>
<sequence length="845" mass="89996">MKKVSTYYQKFTDLFIRKWSVTLLLSLVWGMQANGSTSLAKANSATAPNTHSTSVTRAAYALQRVVSFTLINADNEQPIQTIANGAVLKLSSLPTRNLNIRANTDPATVGSVRFVLSGSQSLTQMQTEKPYALFGDSGGDYYPWVPTNGSYKLVCTPYTGGAGSGTAGTALTISFTVETGTTSIRPYVTAVRPANGATNIALDQSVSVDLRYPGGNYIRTTTVNTSTVKLYSVSSTGTKTQVSGTTVNSTAAGDAVTLSAPLKLSTTYEFQITSGVKDDNGNSLIPFTSRFKTTSTATPPGNLDGVSFTEKTLITTSFGSDGFTTLVIGPDHRLYAATSGGKIERWDIRTDGTITNHKTISPFGSSRRLLIGFHFAPSATASNLIAFISHSSPLFTSAPEWSGKISRINLNNPSSPQVVDYVINLPRSYKDHSTNSIDFGSDGALYFTQGSATAMGSLDGAWGNRPEKILNGAVLRLDITKAQQQGLPVNVKTQEGGTYNPYSSSAPLTIYATGVRNAYDLVWHSNGALYVPTNGSAAGGNTPALPSGTVWSNGAKYTGSSIPVMTDVRQTMNDYLFRVVKGGYYGHPNILRHEFILNGGNPTSGSDPGEVTAYKVGTPKEPNYRGYIYNFGTNKSPNGIIEYKSNAFGGKLRGKMLVCRFSGGDDLMVLAPSSTNPNSITVTEGIKVPGLRRPFANPLDVIEDVKTGNLYLSEYYDANGDGQPRITLLKADKPATSGSAIAERVVTDPFTEFSSEETGLSVAVFPNPSTGDNLHTEVKNFGFQEKVTLTLHDAVGQVIQTSTLVTDDQGAGSQDIALHQQVLRGVYILKAASASGNTQTKVVIE</sequence>
<dbReference type="Pfam" id="PF13205">
    <property type="entry name" value="Big_5"/>
    <property type="match status" value="1"/>
</dbReference>
<dbReference type="EMBL" id="CP055153">
    <property type="protein sequence ID" value="QMU30470.1"/>
    <property type="molecule type" value="Genomic_DNA"/>
</dbReference>
<evidence type="ECO:0000313" key="4">
    <source>
        <dbReference type="Proteomes" id="UP000514509"/>
    </source>
</evidence>
<dbReference type="Gene3D" id="2.120.10.30">
    <property type="entry name" value="TolB, C-terminal domain"/>
    <property type="match status" value="1"/>
</dbReference>
<dbReference type="SUPFAM" id="SSF50952">
    <property type="entry name" value="Soluble quinoprotein glucose dehydrogenase"/>
    <property type="match status" value="1"/>
</dbReference>
<dbReference type="InterPro" id="IPR032812">
    <property type="entry name" value="SbsA_Ig"/>
</dbReference>
<dbReference type="InterPro" id="IPR011042">
    <property type="entry name" value="6-blade_b-propeller_TolB-like"/>
</dbReference>
<dbReference type="InterPro" id="IPR011041">
    <property type="entry name" value="Quinoprot_gluc/sorb_DH_b-prop"/>
</dbReference>
<dbReference type="InterPro" id="IPR026444">
    <property type="entry name" value="Secre_tail"/>
</dbReference>
<gene>
    <name evidence="3" type="ORF">HUW48_21680</name>
</gene>
<evidence type="ECO:0000313" key="3">
    <source>
        <dbReference type="EMBL" id="QMU30470.1"/>
    </source>
</evidence>
<accession>A0A7L7LCA0</accession>
<keyword evidence="4" id="KW-1185">Reference proteome</keyword>
<dbReference type="PANTHER" id="PTHR19328">
    <property type="entry name" value="HEDGEHOG-INTERACTING PROTEIN"/>
    <property type="match status" value="1"/>
</dbReference>
<dbReference type="RefSeq" id="WP_182412917.1">
    <property type="nucleotide sequence ID" value="NZ_CP055153.1"/>
</dbReference>
<dbReference type="NCBIfam" id="TIGR04183">
    <property type="entry name" value="Por_Secre_tail"/>
    <property type="match status" value="1"/>
</dbReference>
<name>A0A7L7LCA0_9BACT</name>
<reference evidence="3 4" key="1">
    <citation type="submission" date="2020-08" db="EMBL/GenBank/DDBJ databases">
        <title>Adhaeribacter dokdonensis sp. nov., isolated from the rhizosphere of Elymus tsukushiensis, a plant native to the Dokdo Islands, Republic of Korea.</title>
        <authorList>
            <person name="Ghim S.Y."/>
        </authorList>
    </citation>
    <scope>NUCLEOTIDE SEQUENCE [LARGE SCALE GENOMIC DNA]</scope>
    <source>
        <strain evidence="3 4">KUDC8001</strain>
    </source>
</reference>